<dbReference type="EMBL" id="KI271583">
    <property type="protein sequence ID" value="ERL66285.1"/>
    <property type="molecule type" value="Genomic_DNA"/>
</dbReference>
<reference evidence="3" key="1">
    <citation type="journal article" date="2013" name="Genome Announc.">
        <title>Whole-Genome Sequencing of Lactobacillus shenzhenensis Strain LY-73T.</title>
        <authorList>
            <person name="Lin Z."/>
            <person name="Liu Z."/>
            <person name="Yang R."/>
            <person name="Zou Y."/>
            <person name="Wan D."/>
            <person name="Chen J."/>
            <person name="Guo M."/>
            <person name="Zhao J."/>
            <person name="Fang C."/>
            <person name="Yang R."/>
            <person name="Liu F."/>
        </authorList>
    </citation>
    <scope>NUCLEOTIDE SEQUENCE [LARGE SCALE GENOMIC DNA]</scope>
    <source>
        <strain evidence="3">LY-73</strain>
    </source>
</reference>
<keyword evidence="1" id="KW-1133">Transmembrane helix</keyword>
<feature type="transmembrane region" description="Helical" evidence="1">
    <location>
        <begin position="34"/>
        <end position="54"/>
    </location>
</feature>
<accession>U4TS62</accession>
<organism evidence="2 3">
    <name type="scientific">Schleiferilactobacillus shenzhenensis LY-73</name>
    <dbReference type="NCBI Taxonomy" id="1231336"/>
    <lineage>
        <taxon>Bacteria</taxon>
        <taxon>Bacillati</taxon>
        <taxon>Bacillota</taxon>
        <taxon>Bacilli</taxon>
        <taxon>Lactobacillales</taxon>
        <taxon>Lactobacillaceae</taxon>
        <taxon>Schleiferilactobacillus</taxon>
    </lineage>
</organism>
<feature type="transmembrane region" description="Helical" evidence="1">
    <location>
        <begin position="61"/>
        <end position="80"/>
    </location>
</feature>
<dbReference type="Proteomes" id="UP000030647">
    <property type="component" value="Unassembled WGS sequence"/>
</dbReference>
<protein>
    <submittedName>
        <fullName evidence="2">Uncharacterized protein</fullName>
    </submittedName>
</protein>
<gene>
    <name evidence="2" type="ORF">L248_1377</name>
</gene>
<feature type="transmembrane region" description="Helical" evidence="1">
    <location>
        <begin position="92"/>
        <end position="109"/>
    </location>
</feature>
<dbReference type="AlphaFoldDB" id="U4TS62"/>
<proteinExistence type="predicted"/>
<sequence length="112" mass="12490">MLDIIASLVLLLLVGVWAVVGIADKRFERLTGHFDSNMMVLTFLFNLVLVLLLMHHFDLDGAFLALVTANGVPIIASLLMTKVRPTNRGLRWGADLVLSTLIMVFFYFGNKL</sequence>
<keyword evidence="1" id="KW-0812">Transmembrane</keyword>
<evidence type="ECO:0000313" key="3">
    <source>
        <dbReference type="Proteomes" id="UP000030647"/>
    </source>
</evidence>
<evidence type="ECO:0000256" key="1">
    <source>
        <dbReference type="SAM" id="Phobius"/>
    </source>
</evidence>
<name>U4TS62_9LACO</name>
<keyword evidence="1" id="KW-0472">Membrane</keyword>
<keyword evidence="3" id="KW-1185">Reference proteome</keyword>
<evidence type="ECO:0000313" key="2">
    <source>
        <dbReference type="EMBL" id="ERL66285.1"/>
    </source>
</evidence>
<dbReference type="HOGENOM" id="CLU_2142738_0_0_9"/>
<dbReference type="RefSeq" id="WP_022528662.1">
    <property type="nucleotide sequence ID" value="NZ_KI271583.1"/>
</dbReference>